<dbReference type="Proteomes" id="UP000318733">
    <property type="component" value="Unassembled WGS sequence"/>
</dbReference>
<dbReference type="RefSeq" id="WP_144250750.1">
    <property type="nucleotide sequence ID" value="NZ_VLPK01000008.1"/>
</dbReference>
<proteinExistence type="predicted"/>
<dbReference type="SUPFAM" id="SSF52172">
    <property type="entry name" value="CheY-like"/>
    <property type="match status" value="1"/>
</dbReference>
<dbReference type="Pfam" id="PF00072">
    <property type="entry name" value="Response_reg"/>
    <property type="match status" value="1"/>
</dbReference>
<sequence length="130" mass="14815">MHHKTLLVLDDDGIFHHLMKLANKPNFFKEVIHYDQVGELISDLLENQGTAALLPDVIFVDIALPVRDGYSFLDAFATLRPSLCKEISIYVVTVSVRQVDHERVSAYPFIKEYITKPVSMNQFRNIALAN</sequence>
<dbReference type="PROSITE" id="PS50110">
    <property type="entry name" value="RESPONSE_REGULATORY"/>
    <property type="match status" value="1"/>
</dbReference>
<gene>
    <name evidence="3" type="ORF">FO440_23415</name>
</gene>
<feature type="modified residue" description="4-aspartylphosphate" evidence="1">
    <location>
        <position position="61"/>
    </location>
</feature>
<name>A0A556M7W5_9SPHI</name>
<accession>A0A556M7W5</accession>
<comment type="caution">
    <text evidence="3">The sequence shown here is derived from an EMBL/GenBank/DDBJ whole genome shotgun (WGS) entry which is preliminary data.</text>
</comment>
<dbReference type="Gene3D" id="3.40.50.2300">
    <property type="match status" value="1"/>
</dbReference>
<dbReference type="GO" id="GO:0000160">
    <property type="term" value="P:phosphorelay signal transduction system"/>
    <property type="evidence" value="ECO:0007669"/>
    <property type="project" value="InterPro"/>
</dbReference>
<keyword evidence="1" id="KW-0597">Phosphoprotein</keyword>
<keyword evidence="4" id="KW-1185">Reference proteome</keyword>
<organism evidence="3 4">
    <name type="scientific">Mucilaginibacter corticis</name>
    <dbReference type="NCBI Taxonomy" id="2597670"/>
    <lineage>
        <taxon>Bacteria</taxon>
        <taxon>Pseudomonadati</taxon>
        <taxon>Bacteroidota</taxon>
        <taxon>Sphingobacteriia</taxon>
        <taxon>Sphingobacteriales</taxon>
        <taxon>Sphingobacteriaceae</taxon>
        <taxon>Mucilaginibacter</taxon>
    </lineage>
</organism>
<dbReference type="InterPro" id="IPR001789">
    <property type="entry name" value="Sig_transdc_resp-reg_receiver"/>
</dbReference>
<reference evidence="3 4" key="1">
    <citation type="submission" date="2019-07" db="EMBL/GenBank/DDBJ databases">
        <authorList>
            <person name="Huq M.A."/>
        </authorList>
    </citation>
    <scope>NUCLEOTIDE SEQUENCE [LARGE SCALE GENOMIC DNA]</scope>
    <source>
        <strain evidence="3 4">MAH-19</strain>
    </source>
</reference>
<evidence type="ECO:0000313" key="3">
    <source>
        <dbReference type="EMBL" id="TSJ35876.1"/>
    </source>
</evidence>
<evidence type="ECO:0000259" key="2">
    <source>
        <dbReference type="PROSITE" id="PS50110"/>
    </source>
</evidence>
<evidence type="ECO:0000256" key="1">
    <source>
        <dbReference type="PROSITE-ProRule" id="PRU00169"/>
    </source>
</evidence>
<protein>
    <submittedName>
        <fullName evidence="3">Response regulator</fullName>
    </submittedName>
</protein>
<feature type="domain" description="Response regulatory" evidence="2">
    <location>
        <begin position="4"/>
        <end position="130"/>
    </location>
</feature>
<dbReference type="OrthoDB" id="789714at2"/>
<evidence type="ECO:0000313" key="4">
    <source>
        <dbReference type="Proteomes" id="UP000318733"/>
    </source>
</evidence>
<dbReference type="EMBL" id="VLPK01000008">
    <property type="protein sequence ID" value="TSJ35876.1"/>
    <property type="molecule type" value="Genomic_DNA"/>
</dbReference>
<dbReference type="AlphaFoldDB" id="A0A556M7W5"/>
<dbReference type="InterPro" id="IPR011006">
    <property type="entry name" value="CheY-like_superfamily"/>
</dbReference>